<gene>
    <name evidence="1" type="ORF">SFRICE_011982</name>
</gene>
<evidence type="ECO:0000313" key="1">
    <source>
        <dbReference type="EMBL" id="SOQ54537.1"/>
    </source>
</evidence>
<name>A0A2H1WNF0_SPOFR</name>
<accession>A0A2H1WNF0</accession>
<reference evidence="1" key="1">
    <citation type="submission" date="2016-07" db="EMBL/GenBank/DDBJ databases">
        <authorList>
            <person name="Bretaudeau A."/>
        </authorList>
    </citation>
    <scope>NUCLEOTIDE SEQUENCE</scope>
    <source>
        <strain evidence="1">Rice</strain>
        <tissue evidence="1">Whole body</tissue>
    </source>
</reference>
<protein>
    <submittedName>
        <fullName evidence="1">SFRICE_011982</fullName>
    </submittedName>
</protein>
<organism evidence="1">
    <name type="scientific">Spodoptera frugiperda</name>
    <name type="common">Fall armyworm</name>
    <dbReference type="NCBI Taxonomy" id="7108"/>
    <lineage>
        <taxon>Eukaryota</taxon>
        <taxon>Metazoa</taxon>
        <taxon>Ecdysozoa</taxon>
        <taxon>Arthropoda</taxon>
        <taxon>Hexapoda</taxon>
        <taxon>Insecta</taxon>
        <taxon>Pterygota</taxon>
        <taxon>Neoptera</taxon>
        <taxon>Endopterygota</taxon>
        <taxon>Lepidoptera</taxon>
        <taxon>Glossata</taxon>
        <taxon>Ditrysia</taxon>
        <taxon>Noctuoidea</taxon>
        <taxon>Noctuidae</taxon>
        <taxon>Amphipyrinae</taxon>
        <taxon>Spodoptera</taxon>
    </lineage>
</organism>
<sequence length="188" mass="21778">MDPGVGECELAERDPGLCVCKEGPTLDILKDIQRLYEEKLEQLDRACGITKMQQQVDLLRSWVSDLVGQNTLLARAVEELETEATTKLMMERQKNSEVVSELRAECSALRGRLVRKDSDLRGLLEVLRRLRENDKCTLAGIQFSEVTESDIFGSVEWRPNKMERGDWKPRSYKQETNRYKISRHYRIT</sequence>
<dbReference type="EMBL" id="ODYU01009844">
    <property type="protein sequence ID" value="SOQ54537.1"/>
    <property type="molecule type" value="Genomic_DNA"/>
</dbReference>
<dbReference type="AlphaFoldDB" id="A0A2H1WNF0"/>
<proteinExistence type="predicted"/>